<dbReference type="GO" id="GO:0022857">
    <property type="term" value="F:transmembrane transporter activity"/>
    <property type="evidence" value="ECO:0007669"/>
    <property type="project" value="TreeGrafter"/>
</dbReference>
<comment type="similarity">
    <text evidence="2 10">Belongs to the mitochondrial carrier (TC 2.A.29) family.</text>
</comment>
<feature type="repeat" description="Solcar" evidence="9">
    <location>
        <begin position="222"/>
        <end position="308"/>
    </location>
</feature>
<keyword evidence="7" id="KW-0496">Mitochondrion</keyword>
<evidence type="ECO:0000256" key="8">
    <source>
        <dbReference type="ARBA" id="ARBA00023136"/>
    </source>
</evidence>
<dbReference type="GO" id="GO:0031966">
    <property type="term" value="C:mitochondrial membrane"/>
    <property type="evidence" value="ECO:0007669"/>
    <property type="project" value="UniProtKB-SubCell"/>
</dbReference>
<dbReference type="AlphaFoldDB" id="A0A5J4YNB3"/>
<evidence type="ECO:0000256" key="1">
    <source>
        <dbReference type="ARBA" id="ARBA00004225"/>
    </source>
</evidence>
<keyword evidence="6" id="KW-1133">Transmembrane helix</keyword>
<evidence type="ECO:0000256" key="10">
    <source>
        <dbReference type="RuleBase" id="RU000488"/>
    </source>
</evidence>
<evidence type="ECO:0000256" key="5">
    <source>
        <dbReference type="ARBA" id="ARBA00022737"/>
    </source>
</evidence>
<evidence type="ECO:0000313" key="11">
    <source>
        <dbReference type="EMBL" id="KAA8492758.1"/>
    </source>
</evidence>
<evidence type="ECO:0000256" key="2">
    <source>
        <dbReference type="ARBA" id="ARBA00006375"/>
    </source>
</evidence>
<reference evidence="12" key="1">
    <citation type="journal article" date="2019" name="Nat. Commun.">
        <title>Expansion of phycobilisome linker gene families in mesophilic red algae.</title>
        <authorList>
            <person name="Lee J."/>
            <person name="Kim D."/>
            <person name="Bhattacharya D."/>
            <person name="Yoon H.S."/>
        </authorList>
    </citation>
    <scope>NUCLEOTIDE SEQUENCE [LARGE SCALE GENOMIC DNA]</scope>
    <source>
        <strain evidence="12">CCMP 1328</strain>
    </source>
</reference>
<protein>
    <submittedName>
        <fullName evidence="11">Solute carrier family 25 member 45</fullName>
    </submittedName>
</protein>
<dbReference type="PANTHER" id="PTHR45624:SF10">
    <property type="entry name" value="SLC (SOLUTE CARRIER) HOMOLOG"/>
    <property type="match status" value="1"/>
</dbReference>
<keyword evidence="8 9" id="KW-0472">Membrane</keyword>
<evidence type="ECO:0000256" key="7">
    <source>
        <dbReference type="ARBA" id="ARBA00023128"/>
    </source>
</evidence>
<dbReference type="InterPro" id="IPR018108">
    <property type="entry name" value="MCP_transmembrane"/>
</dbReference>
<feature type="repeat" description="Solcar" evidence="9">
    <location>
        <begin position="124"/>
        <end position="216"/>
    </location>
</feature>
<dbReference type="EMBL" id="VRMN01000008">
    <property type="protein sequence ID" value="KAA8492758.1"/>
    <property type="molecule type" value="Genomic_DNA"/>
</dbReference>
<comment type="caution">
    <text evidence="11">The sequence shown here is derived from an EMBL/GenBank/DDBJ whole genome shotgun (WGS) entry which is preliminary data.</text>
</comment>
<keyword evidence="12" id="KW-1185">Reference proteome</keyword>
<dbReference type="Proteomes" id="UP000324585">
    <property type="component" value="Unassembled WGS sequence"/>
</dbReference>
<dbReference type="SUPFAM" id="SSF103506">
    <property type="entry name" value="Mitochondrial carrier"/>
    <property type="match status" value="1"/>
</dbReference>
<dbReference type="InterPro" id="IPR023395">
    <property type="entry name" value="MCP_dom_sf"/>
</dbReference>
<keyword evidence="3 10" id="KW-0813">Transport</keyword>
<dbReference type="PANTHER" id="PTHR45624">
    <property type="entry name" value="MITOCHONDRIAL BASIC AMINO ACIDS TRANSPORTER-RELATED"/>
    <property type="match status" value="1"/>
</dbReference>
<accession>A0A5J4YNB3</accession>
<dbReference type="InterPro" id="IPR050567">
    <property type="entry name" value="Mitochondrial_Carrier"/>
</dbReference>
<proteinExistence type="inferred from homology"/>
<comment type="subcellular location">
    <subcellularLocation>
        <location evidence="1">Mitochondrion membrane</location>
        <topology evidence="1">Multi-pass membrane protein</topology>
    </subcellularLocation>
</comment>
<feature type="repeat" description="Solcar" evidence="9">
    <location>
        <begin position="16"/>
        <end position="111"/>
    </location>
</feature>
<sequence>MECSGVECGAVVAEAATPVVEFVAGCFGGAVSQVVGQPLDTIRVRMQNRGADMLPRQKLVGLLVRRHLSSASRAYSWAQLKALFVGVASPLAATPLITACNFACYGYALSVLPSAGESHADYWTSGLRFFVAGTLSGLAQALVACPFECVKLVMQDERPNRFNSRDSSRVSTWACARRLVGERGVVALYRGFTCIAVRDGPGYGVYFCSYETVKRALTPSMGEPTSAFIAGGLAGVIGWCSTYGSDVLKTRMQMDVEGKKYRSTWHCLVSSLDREGPQFLVRGLGVTLLRAFPVHASLFMGYEFVKKLHLTVSRSPAPLLDVVE</sequence>
<evidence type="ECO:0000256" key="9">
    <source>
        <dbReference type="PROSITE-ProRule" id="PRU00282"/>
    </source>
</evidence>
<gene>
    <name evidence="11" type="ORF">FVE85_9030</name>
</gene>
<evidence type="ECO:0000313" key="12">
    <source>
        <dbReference type="Proteomes" id="UP000324585"/>
    </source>
</evidence>
<organism evidence="11 12">
    <name type="scientific">Porphyridium purpureum</name>
    <name type="common">Red alga</name>
    <name type="synonym">Porphyridium cruentum</name>
    <dbReference type="NCBI Taxonomy" id="35688"/>
    <lineage>
        <taxon>Eukaryota</taxon>
        <taxon>Rhodophyta</taxon>
        <taxon>Bangiophyceae</taxon>
        <taxon>Porphyridiales</taxon>
        <taxon>Porphyridiaceae</taxon>
        <taxon>Porphyridium</taxon>
    </lineage>
</organism>
<dbReference type="InterPro" id="IPR002067">
    <property type="entry name" value="MCP"/>
</dbReference>
<evidence type="ECO:0000256" key="6">
    <source>
        <dbReference type="ARBA" id="ARBA00022989"/>
    </source>
</evidence>
<dbReference type="PROSITE" id="PS50920">
    <property type="entry name" value="SOLCAR"/>
    <property type="match status" value="3"/>
</dbReference>
<keyword evidence="4 9" id="KW-0812">Transmembrane</keyword>
<dbReference type="PRINTS" id="PR00926">
    <property type="entry name" value="MITOCARRIER"/>
</dbReference>
<keyword evidence="5" id="KW-0677">Repeat</keyword>
<evidence type="ECO:0000256" key="3">
    <source>
        <dbReference type="ARBA" id="ARBA00022448"/>
    </source>
</evidence>
<dbReference type="OMA" id="GWGCTFP"/>
<dbReference type="Gene3D" id="1.50.40.10">
    <property type="entry name" value="Mitochondrial carrier domain"/>
    <property type="match status" value="1"/>
</dbReference>
<dbReference type="OrthoDB" id="193856at2759"/>
<dbReference type="Pfam" id="PF00153">
    <property type="entry name" value="Mito_carr"/>
    <property type="match status" value="3"/>
</dbReference>
<name>A0A5J4YNB3_PORPP</name>
<evidence type="ECO:0000256" key="4">
    <source>
        <dbReference type="ARBA" id="ARBA00022692"/>
    </source>
</evidence>